<proteinExistence type="predicted"/>
<gene>
    <name evidence="3" type="ORF">HPG69_006492</name>
</gene>
<evidence type="ECO:0000256" key="1">
    <source>
        <dbReference type="SAM" id="MobiDB-lite"/>
    </source>
</evidence>
<evidence type="ECO:0000313" key="3">
    <source>
        <dbReference type="EMBL" id="KAF5923326.1"/>
    </source>
</evidence>
<protein>
    <recommendedName>
        <fullName evidence="2">PH domain-containing protein</fullName>
    </recommendedName>
</protein>
<dbReference type="CDD" id="cd13319">
    <property type="entry name" value="PH_RARhoGAP"/>
    <property type="match status" value="1"/>
</dbReference>
<dbReference type="InterPro" id="IPR001849">
    <property type="entry name" value="PH_domain"/>
</dbReference>
<dbReference type="Pfam" id="PF22286">
    <property type="entry name" value="RHG20_PH"/>
    <property type="match status" value="1"/>
</dbReference>
<dbReference type="Gene3D" id="2.30.29.30">
    <property type="entry name" value="Pleckstrin-homology domain (PH domain)/Phosphotyrosine-binding domain (PTB)"/>
    <property type="match status" value="1"/>
</dbReference>
<dbReference type="Proteomes" id="UP000551758">
    <property type="component" value="Unassembled WGS sequence"/>
</dbReference>
<organism evidence="3 4">
    <name type="scientific">Diceros bicornis minor</name>
    <name type="common">South-central black rhinoceros</name>
    <dbReference type="NCBI Taxonomy" id="77932"/>
    <lineage>
        <taxon>Eukaryota</taxon>
        <taxon>Metazoa</taxon>
        <taxon>Chordata</taxon>
        <taxon>Craniata</taxon>
        <taxon>Vertebrata</taxon>
        <taxon>Euteleostomi</taxon>
        <taxon>Mammalia</taxon>
        <taxon>Eutheria</taxon>
        <taxon>Laurasiatheria</taxon>
        <taxon>Perissodactyla</taxon>
        <taxon>Rhinocerotidae</taxon>
        <taxon>Diceros</taxon>
    </lineage>
</organism>
<dbReference type="InterPro" id="IPR011993">
    <property type="entry name" value="PH-like_dom_sf"/>
</dbReference>
<evidence type="ECO:0000259" key="2">
    <source>
        <dbReference type="SMART" id="SM00233"/>
    </source>
</evidence>
<evidence type="ECO:0000313" key="4">
    <source>
        <dbReference type="Proteomes" id="UP000551758"/>
    </source>
</evidence>
<feature type="region of interest" description="Disordered" evidence="1">
    <location>
        <begin position="1"/>
        <end position="25"/>
    </location>
</feature>
<feature type="non-terminal residue" evidence="3">
    <location>
        <position position="147"/>
    </location>
</feature>
<feature type="non-terminal residue" evidence="3">
    <location>
        <position position="1"/>
    </location>
</feature>
<accession>A0A7J7F6L9</accession>
<dbReference type="EMBL" id="JACDTQ010001259">
    <property type="protein sequence ID" value="KAF5923326.1"/>
    <property type="molecule type" value="Genomic_DNA"/>
</dbReference>
<feature type="domain" description="PH" evidence="2">
    <location>
        <begin position="24"/>
        <end position="125"/>
    </location>
</feature>
<dbReference type="GO" id="GO:0005096">
    <property type="term" value="F:GTPase activator activity"/>
    <property type="evidence" value="ECO:0007669"/>
    <property type="project" value="TreeGrafter"/>
</dbReference>
<dbReference type="AlphaFoldDB" id="A0A7J7F6L9"/>
<dbReference type="PANTHER" id="PTHR23179">
    <property type="entry name" value="T-CELL ACTIVATION RHO GTPASE ACTIVATING PROTEIN-RELATED"/>
    <property type="match status" value="1"/>
</dbReference>
<reference evidence="3 4" key="1">
    <citation type="journal article" date="2020" name="Mol. Biol. Evol.">
        <title>Interspecific Gene Flow and the Evolution of Specialization in Black and White Rhinoceros.</title>
        <authorList>
            <person name="Moodley Y."/>
            <person name="Westbury M.V."/>
            <person name="Russo I.M."/>
            <person name="Gopalakrishnan S."/>
            <person name="Rakotoarivelo A."/>
            <person name="Olsen R.A."/>
            <person name="Prost S."/>
            <person name="Tunstall T."/>
            <person name="Ryder O.A."/>
            <person name="Dalen L."/>
            <person name="Bruford M.W."/>
        </authorList>
    </citation>
    <scope>NUCLEOTIDE SEQUENCE [LARGE SCALE GENOMIC DNA]</scope>
    <source>
        <strain evidence="3">SBR-YM</strain>
        <tissue evidence="3">Skin</tissue>
    </source>
</reference>
<dbReference type="SMART" id="SM00233">
    <property type="entry name" value="PH"/>
    <property type="match status" value="1"/>
</dbReference>
<dbReference type="SUPFAM" id="SSF50729">
    <property type="entry name" value="PH domain-like"/>
    <property type="match status" value="1"/>
</dbReference>
<comment type="caution">
    <text evidence="3">The sequence shown here is derived from an EMBL/GenBank/DDBJ whole genome shotgun (WGS) entry which is preliminary data.</text>
</comment>
<dbReference type="InterPro" id="IPR047887">
    <property type="entry name" value="ARHGAP20_PH"/>
</dbReference>
<sequence length="147" mass="16442">GSPSVEVDAHSENATSPEGAGHTPLIHSPVELKRGCRKEKRHLFLFSDLLLITNTNYQKTLKIENEIPLNTIWTANCSDEVGEANTCASRSFVLGWPTVAFVATFSSSELKEKWHSSLQRYINLAKEKDQPKSIPLKIFTEDIKNCV</sequence>
<name>A0A7J7F6L9_DICBM</name>
<dbReference type="PANTHER" id="PTHR23179:SF37">
    <property type="entry name" value="1700006A11RIK PROTEIN"/>
    <property type="match status" value="1"/>
</dbReference>
<keyword evidence="4" id="KW-1185">Reference proteome</keyword>